<gene>
    <name evidence="2" type="ORF">BT96DRAFT_835681</name>
</gene>
<feature type="domain" description="FAT" evidence="1">
    <location>
        <begin position="1"/>
        <end position="57"/>
    </location>
</feature>
<evidence type="ECO:0000259" key="1">
    <source>
        <dbReference type="PROSITE" id="PS51189"/>
    </source>
</evidence>
<reference evidence="2" key="1">
    <citation type="journal article" date="2019" name="Environ. Microbiol.">
        <title>Fungal ecological strategies reflected in gene transcription - a case study of two litter decomposers.</title>
        <authorList>
            <person name="Barbi F."/>
            <person name="Kohler A."/>
            <person name="Barry K."/>
            <person name="Baskaran P."/>
            <person name="Daum C."/>
            <person name="Fauchery L."/>
            <person name="Ihrmark K."/>
            <person name="Kuo A."/>
            <person name="LaButti K."/>
            <person name="Lipzen A."/>
            <person name="Morin E."/>
            <person name="Grigoriev I.V."/>
            <person name="Henrissat B."/>
            <person name="Lindahl B."/>
            <person name="Martin F."/>
        </authorList>
    </citation>
    <scope>NUCLEOTIDE SEQUENCE</scope>
    <source>
        <strain evidence="2">JB14</strain>
    </source>
</reference>
<dbReference type="Proteomes" id="UP000799118">
    <property type="component" value="Unassembled WGS sequence"/>
</dbReference>
<dbReference type="GO" id="GO:0038202">
    <property type="term" value="P:TORC1 signaling"/>
    <property type="evidence" value="ECO:0007669"/>
    <property type="project" value="TreeGrafter"/>
</dbReference>
<dbReference type="GO" id="GO:0031932">
    <property type="term" value="C:TORC2 complex"/>
    <property type="evidence" value="ECO:0007669"/>
    <property type="project" value="TreeGrafter"/>
</dbReference>
<sequence length="82" mass="9131">GFAKVGIDTWLHVIPQIIAHIQTPNPLLRQTIHNALISIGKHHPQALIYPLTVASKSSGETRADATINFKNKMRDHSMEIVQ</sequence>
<dbReference type="GO" id="GO:0004674">
    <property type="term" value="F:protein serine/threonine kinase activity"/>
    <property type="evidence" value="ECO:0007669"/>
    <property type="project" value="TreeGrafter"/>
</dbReference>
<dbReference type="GO" id="GO:0016242">
    <property type="term" value="P:negative regulation of macroautophagy"/>
    <property type="evidence" value="ECO:0007669"/>
    <property type="project" value="TreeGrafter"/>
</dbReference>
<name>A0A6A4GT56_9AGAR</name>
<feature type="non-terminal residue" evidence="2">
    <location>
        <position position="1"/>
    </location>
</feature>
<protein>
    <recommendedName>
        <fullName evidence="1">FAT domain-containing protein</fullName>
    </recommendedName>
</protein>
<dbReference type="GO" id="GO:0005737">
    <property type="term" value="C:cytoplasm"/>
    <property type="evidence" value="ECO:0007669"/>
    <property type="project" value="TreeGrafter"/>
</dbReference>
<dbReference type="EMBL" id="ML769722">
    <property type="protein sequence ID" value="KAE9388868.1"/>
    <property type="molecule type" value="Genomic_DNA"/>
</dbReference>
<dbReference type="AlphaFoldDB" id="A0A6A4GT56"/>
<dbReference type="InterPro" id="IPR050517">
    <property type="entry name" value="DDR_Repair_Kinase"/>
</dbReference>
<keyword evidence="3" id="KW-1185">Reference proteome</keyword>
<dbReference type="InterPro" id="IPR014009">
    <property type="entry name" value="PIK_FAT"/>
</dbReference>
<dbReference type="GO" id="GO:0031931">
    <property type="term" value="C:TORC1 complex"/>
    <property type="evidence" value="ECO:0007669"/>
    <property type="project" value="TreeGrafter"/>
</dbReference>
<dbReference type="PANTHER" id="PTHR11139:SF9">
    <property type="entry name" value="SERINE_THREONINE-PROTEIN KINASE MTOR"/>
    <property type="match status" value="1"/>
</dbReference>
<dbReference type="Pfam" id="PF23593">
    <property type="entry name" value="HEAT_ATR"/>
    <property type="match status" value="1"/>
</dbReference>
<dbReference type="PANTHER" id="PTHR11139">
    <property type="entry name" value="ATAXIA TELANGIECTASIA MUTATED ATM -RELATED"/>
    <property type="match status" value="1"/>
</dbReference>
<evidence type="ECO:0000313" key="2">
    <source>
        <dbReference type="EMBL" id="KAE9388868.1"/>
    </source>
</evidence>
<accession>A0A6A4GT56</accession>
<dbReference type="OrthoDB" id="381190at2759"/>
<proteinExistence type="predicted"/>
<dbReference type="PROSITE" id="PS51189">
    <property type="entry name" value="FAT"/>
    <property type="match status" value="1"/>
</dbReference>
<dbReference type="InterPro" id="IPR057564">
    <property type="entry name" value="HEAT_ATR"/>
</dbReference>
<evidence type="ECO:0000313" key="3">
    <source>
        <dbReference type="Proteomes" id="UP000799118"/>
    </source>
</evidence>
<dbReference type="GO" id="GO:0005634">
    <property type="term" value="C:nucleus"/>
    <property type="evidence" value="ECO:0007669"/>
    <property type="project" value="TreeGrafter"/>
</dbReference>
<organism evidence="2 3">
    <name type="scientific">Gymnopus androsaceus JB14</name>
    <dbReference type="NCBI Taxonomy" id="1447944"/>
    <lineage>
        <taxon>Eukaryota</taxon>
        <taxon>Fungi</taxon>
        <taxon>Dikarya</taxon>
        <taxon>Basidiomycota</taxon>
        <taxon>Agaricomycotina</taxon>
        <taxon>Agaricomycetes</taxon>
        <taxon>Agaricomycetidae</taxon>
        <taxon>Agaricales</taxon>
        <taxon>Marasmiineae</taxon>
        <taxon>Omphalotaceae</taxon>
        <taxon>Gymnopus</taxon>
    </lineage>
</organism>